<dbReference type="GeneID" id="5433828"/>
<proteinExistence type="predicted"/>
<keyword evidence="3" id="KW-1185">Reference proteome</keyword>
<evidence type="ECO:0000313" key="2">
    <source>
        <dbReference type="EMBL" id="ATZ53871.1"/>
    </source>
</evidence>
<dbReference type="KEGG" id="bfu:BCIN_09g06370"/>
<evidence type="ECO:0000256" key="1">
    <source>
        <dbReference type="SAM" id="MobiDB-lite"/>
    </source>
</evidence>
<dbReference type="SUPFAM" id="SSF54928">
    <property type="entry name" value="RNA-binding domain, RBD"/>
    <property type="match status" value="1"/>
</dbReference>
<dbReference type="InterPro" id="IPR035979">
    <property type="entry name" value="RBD_domain_sf"/>
</dbReference>
<reference evidence="2 3" key="2">
    <citation type="journal article" date="2012" name="Eukaryot. Cell">
        <title>Genome update of Botrytis cinerea strains B05.10 and T4.</title>
        <authorList>
            <person name="Staats M."/>
            <person name="van Kan J.A."/>
        </authorList>
    </citation>
    <scope>NUCLEOTIDE SEQUENCE [LARGE SCALE GENOMIC DNA]</scope>
    <source>
        <strain evidence="2 3">B05.10</strain>
    </source>
</reference>
<feature type="region of interest" description="Disordered" evidence="1">
    <location>
        <begin position="496"/>
        <end position="569"/>
    </location>
</feature>
<dbReference type="Gene3D" id="3.30.70.330">
    <property type="match status" value="1"/>
</dbReference>
<gene>
    <name evidence="2" type="ORF">BCIN_09g06370</name>
</gene>
<accession>A0A384JTR6</accession>
<evidence type="ECO:0000313" key="3">
    <source>
        <dbReference type="Proteomes" id="UP000001798"/>
    </source>
</evidence>
<organism evidence="2 3">
    <name type="scientific">Botryotinia fuckeliana (strain B05.10)</name>
    <name type="common">Noble rot fungus</name>
    <name type="synonym">Botrytis cinerea</name>
    <dbReference type="NCBI Taxonomy" id="332648"/>
    <lineage>
        <taxon>Eukaryota</taxon>
        <taxon>Fungi</taxon>
        <taxon>Dikarya</taxon>
        <taxon>Ascomycota</taxon>
        <taxon>Pezizomycotina</taxon>
        <taxon>Leotiomycetes</taxon>
        <taxon>Helotiales</taxon>
        <taxon>Sclerotiniaceae</taxon>
        <taxon>Botrytis</taxon>
    </lineage>
</organism>
<feature type="compositionally biased region" description="Polar residues" evidence="1">
    <location>
        <begin position="538"/>
        <end position="550"/>
    </location>
</feature>
<name>A0A384JTR6_BOTFB</name>
<feature type="compositionally biased region" description="Polar residues" evidence="1">
    <location>
        <begin position="159"/>
        <end position="172"/>
    </location>
</feature>
<feature type="compositionally biased region" description="Polar residues" evidence="1">
    <location>
        <begin position="496"/>
        <end position="523"/>
    </location>
</feature>
<protein>
    <recommendedName>
        <fullName evidence="4">RRM domain-containing protein</fullName>
    </recommendedName>
</protein>
<dbReference type="VEuPathDB" id="FungiDB:Bcin09g06370"/>
<feature type="region of interest" description="Disordered" evidence="1">
    <location>
        <begin position="149"/>
        <end position="172"/>
    </location>
</feature>
<feature type="compositionally biased region" description="Polar residues" evidence="1">
    <location>
        <begin position="369"/>
        <end position="390"/>
    </location>
</feature>
<evidence type="ECO:0008006" key="4">
    <source>
        <dbReference type="Google" id="ProtNLM"/>
    </source>
</evidence>
<reference evidence="2 3" key="3">
    <citation type="journal article" date="2017" name="Mol. Plant Pathol.">
        <title>A gapless genome sequence of the fungus Botrytis cinerea.</title>
        <authorList>
            <person name="Van Kan J.A."/>
            <person name="Stassen J.H."/>
            <person name="Mosbach A."/>
            <person name="Van Der Lee T.A."/>
            <person name="Faino L."/>
            <person name="Farmer A.D."/>
            <person name="Papasotiriou D.G."/>
            <person name="Zhou S."/>
            <person name="Seidl M.F."/>
            <person name="Cottam E."/>
            <person name="Edel D."/>
            <person name="Hahn M."/>
            <person name="Schwartz D.C."/>
            <person name="Dietrich R.A."/>
            <person name="Widdison S."/>
            <person name="Scalliet G."/>
        </authorList>
    </citation>
    <scope>NUCLEOTIDE SEQUENCE [LARGE SCALE GENOMIC DNA]</scope>
    <source>
        <strain evidence="2 3">B05.10</strain>
    </source>
</reference>
<dbReference type="AlphaFoldDB" id="A0A384JTR6"/>
<feature type="region of interest" description="Disordered" evidence="1">
    <location>
        <begin position="366"/>
        <end position="390"/>
    </location>
</feature>
<dbReference type="OrthoDB" id="336240at2759"/>
<reference evidence="2 3" key="1">
    <citation type="journal article" date="2011" name="PLoS Genet.">
        <title>Genomic analysis of the necrotrophic fungal pathogens Sclerotinia sclerotiorum and Botrytis cinerea.</title>
        <authorList>
            <person name="Amselem J."/>
            <person name="Cuomo C.A."/>
            <person name="van Kan J.A."/>
            <person name="Viaud M."/>
            <person name="Benito E.P."/>
            <person name="Couloux A."/>
            <person name="Coutinho P.M."/>
            <person name="de Vries R.P."/>
            <person name="Dyer P.S."/>
            <person name="Fillinger S."/>
            <person name="Fournier E."/>
            <person name="Gout L."/>
            <person name="Hahn M."/>
            <person name="Kohn L."/>
            <person name="Lapalu N."/>
            <person name="Plummer K.M."/>
            <person name="Pradier J.M."/>
            <person name="Quevillon E."/>
            <person name="Sharon A."/>
            <person name="Simon A."/>
            <person name="ten Have A."/>
            <person name="Tudzynski B."/>
            <person name="Tudzynski P."/>
            <person name="Wincker P."/>
            <person name="Andrew M."/>
            <person name="Anthouard V."/>
            <person name="Beever R.E."/>
            <person name="Beffa R."/>
            <person name="Benoit I."/>
            <person name="Bouzid O."/>
            <person name="Brault B."/>
            <person name="Chen Z."/>
            <person name="Choquer M."/>
            <person name="Collemare J."/>
            <person name="Cotton P."/>
            <person name="Danchin E.G."/>
            <person name="Da Silva C."/>
            <person name="Gautier A."/>
            <person name="Giraud C."/>
            <person name="Giraud T."/>
            <person name="Gonzalez C."/>
            <person name="Grossetete S."/>
            <person name="Guldener U."/>
            <person name="Henrissat B."/>
            <person name="Howlett B.J."/>
            <person name="Kodira C."/>
            <person name="Kretschmer M."/>
            <person name="Lappartient A."/>
            <person name="Leroch M."/>
            <person name="Levis C."/>
            <person name="Mauceli E."/>
            <person name="Neuveglise C."/>
            <person name="Oeser B."/>
            <person name="Pearson M."/>
            <person name="Poulain J."/>
            <person name="Poussereau N."/>
            <person name="Quesneville H."/>
            <person name="Rascle C."/>
            <person name="Schumacher J."/>
            <person name="Segurens B."/>
            <person name="Sexton A."/>
            <person name="Silva E."/>
            <person name="Sirven C."/>
            <person name="Soanes D.M."/>
            <person name="Talbot N.J."/>
            <person name="Templeton M."/>
            <person name="Yandava C."/>
            <person name="Yarden O."/>
            <person name="Zeng Q."/>
            <person name="Rollins J.A."/>
            <person name="Lebrun M.H."/>
            <person name="Dickman M."/>
        </authorList>
    </citation>
    <scope>NUCLEOTIDE SEQUENCE [LARGE SCALE GENOMIC DNA]</scope>
    <source>
        <strain evidence="2 3">B05.10</strain>
    </source>
</reference>
<dbReference type="GO" id="GO:0003676">
    <property type="term" value="F:nucleic acid binding"/>
    <property type="evidence" value="ECO:0007669"/>
    <property type="project" value="InterPro"/>
</dbReference>
<sequence>MSSSSQSGDPHGEIDLPSDDLRLSCAKSERYNDSNTYSPPSSSFPTVNPLYPTIKQSNLLSLNPLATSFEFAETPSFFHPPRLPSSCLLPSPPAFVDISPFLYQQQIIDRQQQILISINNWNAPFTETMASFSLPTGQPAPNAFQYNNNPHGFPPPLANLQNTSQDSANSNDSFRTQVPLPWNLPSDYEDNNGVEMCDPSPFAEPPPFVTSDFSNGRAQFQPFANQNSTINGAPAEAYDHENGYHMQQQQAYQQENHGMGMNGMNGMHGMNSFNGANNAYQSPPYNGQIGGPTNPQMGAGHTGNFQHQHQNQFSFNGHGGPPTQPNFQQQNMGMRPQLPQIATQFPTNPYGAQYNQTYSAPPIGMNPAQFYNNGGDSNYRGPNSTPSSASRMVSNLKFSNLSLGGMSPNGAGLNGSQNNGYGHGSGVGNISNISGIGHNGLEQSRSNGSFSAVGNNNNMAANARNAQYSSLTSVGNIHHPLPPKPQFQAQNAHISKQNTGSHPYTTTNSNPRSVVHTPQQQKRSLQSEETEQSQKSSNGIQSPVSSNGRSLSAAIPASEPRPNFTPLLRSNRGTSITASVDRAQHVNDWVQNTPTRGSVSRQNSVTIESFAEVDNTPTMPNCEAGRDPRPINSSHDGIPGGFTPRALSVNPFNPVTTLAPFSPNSRYGDAGGMSPLLRELTRNGTVRPTAEEALDMRFMPFEEYCRQAKPAQYGVMRIKNIPYGVTRQEILAFLGRNAKIAASNDHEPIHIIMERVTSKTLDAYVEFVSFTEASNAITRFDMNRMGGRGGRLGQRHVEVELSSQEELMKQLFPKAKNVEWHGNKPTIIDRDENDKYNSGFQGFVSREELVMLVKHVESPQRVSNYKSVRVIRNHTDIFQSPFSKDCPQRPFECLVSTLIKFPWAMVNHITCQDRELLYKATMQLLGLLVERVDNNDDPVNLNAQLLKRVWRTALKCEGFSPCMKDNIVYKLKIDSTTAFECGVPPQADLWSNVWTIGPRKDVAYDLVQYYVTLIHDATTEKKQLTLAEKAAARAEEVPRLPSLFGNLDTLVDYTNCLDLTLAELAVKEWAAFETAIRRALTPALEAGSSN</sequence>
<dbReference type="EMBL" id="CP009813">
    <property type="protein sequence ID" value="ATZ53871.1"/>
    <property type="molecule type" value="Genomic_DNA"/>
</dbReference>
<dbReference type="Proteomes" id="UP000001798">
    <property type="component" value="Chromosome 9"/>
</dbReference>
<dbReference type="RefSeq" id="XP_024551087.1">
    <property type="nucleotide sequence ID" value="XM_024695293.1"/>
</dbReference>
<dbReference type="InterPro" id="IPR012677">
    <property type="entry name" value="Nucleotide-bd_a/b_plait_sf"/>
</dbReference>